<keyword evidence="2" id="KW-1185">Reference proteome</keyword>
<reference evidence="1 2" key="1">
    <citation type="journal article" date="2019" name="Sci. Rep.">
        <title>Orb-weaving spider Araneus ventricosus genome elucidates the spidroin gene catalogue.</title>
        <authorList>
            <person name="Kono N."/>
            <person name="Nakamura H."/>
            <person name="Ohtoshi R."/>
            <person name="Moran D.A.P."/>
            <person name="Shinohara A."/>
            <person name="Yoshida Y."/>
            <person name="Fujiwara M."/>
            <person name="Mori M."/>
            <person name="Tomita M."/>
            <person name="Arakawa K."/>
        </authorList>
    </citation>
    <scope>NUCLEOTIDE SEQUENCE [LARGE SCALE GENOMIC DNA]</scope>
</reference>
<sequence>MENPNLNKALHNDRRLAQKFEHALNLTIEKYICYIKFSLFKEKYHQIHAKAEPCLKRIHRQLQMELKSQMKVNAVTLYAEQGVSYLLHSFEKIVDWFQESNLDETVDRQTLSVSKVQKSVKKDCPLSKVEYRDKLKRYLQKLSSENDATENIMFQNHEEILDLKECIINLNQAVCKLLDDLNDSSSCKTGEILFEIKLDDSGDII</sequence>
<dbReference type="EMBL" id="BGPR01003634">
    <property type="protein sequence ID" value="GBM90586.1"/>
    <property type="molecule type" value="Genomic_DNA"/>
</dbReference>
<dbReference type="Proteomes" id="UP000499080">
    <property type="component" value="Unassembled WGS sequence"/>
</dbReference>
<comment type="caution">
    <text evidence="1">The sequence shown here is derived from an EMBL/GenBank/DDBJ whole genome shotgun (WGS) entry which is preliminary data.</text>
</comment>
<name>A0A4Y2JN81_ARAVE</name>
<organism evidence="1 2">
    <name type="scientific">Araneus ventricosus</name>
    <name type="common">Orbweaver spider</name>
    <name type="synonym">Epeira ventricosa</name>
    <dbReference type="NCBI Taxonomy" id="182803"/>
    <lineage>
        <taxon>Eukaryota</taxon>
        <taxon>Metazoa</taxon>
        <taxon>Ecdysozoa</taxon>
        <taxon>Arthropoda</taxon>
        <taxon>Chelicerata</taxon>
        <taxon>Arachnida</taxon>
        <taxon>Araneae</taxon>
        <taxon>Araneomorphae</taxon>
        <taxon>Entelegynae</taxon>
        <taxon>Araneoidea</taxon>
        <taxon>Araneidae</taxon>
        <taxon>Araneus</taxon>
    </lineage>
</organism>
<dbReference type="OrthoDB" id="6491587at2759"/>
<dbReference type="AlphaFoldDB" id="A0A4Y2JN81"/>
<evidence type="ECO:0000313" key="2">
    <source>
        <dbReference type="Proteomes" id="UP000499080"/>
    </source>
</evidence>
<proteinExistence type="predicted"/>
<accession>A0A4Y2JN81</accession>
<protein>
    <submittedName>
        <fullName evidence="1">Uncharacterized protein</fullName>
    </submittedName>
</protein>
<gene>
    <name evidence="1" type="ORF">AVEN_66727_2</name>
</gene>
<evidence type="ECO:0000313" key="1">
    <source>
        <dbReference type="EMBL" id="GBM90586.1"/>
    </source>
</evidence>